<evidence type="ECO:0000313" key="2">
    <source>
        <dbReference type="Proteomes" id="UP000288246"/>
    </source>
</evidence>
<dbReference type="RefSeq" id="WP_124343917.1">
    <property type="nucleotide sequence ID" value="NZ_BHYL01000276.1"/>
</dbReference>
<gene>
    <name evidence="1" type="ORF">CTKZ_29550</name>
</gene>
<keyword evidence="2" id="KW-1185">Reference proteome</keyword>
<dbReference type="EMBL" id="BHYL01000276">
    <property type="protein sequence ID" value="GCD21393.1"/>
    <property type="molecule type" value="Genomic_DNA"/>
</dbReference>
<dbReference type="AlphaFoldDB" id="A0A401V3B0"/>
<reference evidence="1 2" key="1">
    <citation type="submission" date="2018-11" db="EMBL/GenBank/DDBJ databases">
        <title>Draft genome sequence of Cellulomonas takizawaensis strain TKZ-21.</title>
        <authorList>
            <person name="Yamamura H."/>
            <person name="Hayashi T."/>
            <person name="Hamada M."/>
            <person name="Serisawa Y."/>
            <person name="Matsuyama K."/>
            <person name="Nakagawa Y."/>
            <person name="Otoguro M."/>
            <person name="Yanagida F."/>
            <person name="Hayakawa M."/>
        </authorList>
    </citation>
    <scope>NUCLEOTIDE SEQUENCE [LARGE SCALE GENOMIC DNA]</scope>
    <source>
        <strain evidence="1 2">TKZ-21</strain>
    </source>
</reference>
<proteinExistence type="predicted"/>
<comment type="caution">
    <text evidence="1">The sequence shown here is derived from an EMBL/GenBank/DDBJ whole genome shotgun (WGS) entry which is preliminary data.</text>
</comment>
<dbReference type="Proteomes" id="UP000288246">
    <property type="component" value="Unassembled WGS sequence"/>
</dbReference>
<dbReference type="OrthoDB" id="4829084at2"/>
<dbReference type="InterPro" id="IPR045436">
    <property type="entry name" value="DUF6507"/>
</dbReference>
<evidence type="ECO:0000313" key="1">
    <source>
        <dbReference type="EMBL" id="GCD21393.1"/>
    </source>
</evidence>
<name>A0A401V3B0_9CELL</name>
<dbReference type="Pfam" id="PF20117">
    <property type="entry name" value="DUF6507"/>
    <property type="match status" value="1"/>
</dbReference>
<sequence length="115" mass="11688">MTKWHIEPAGVQDVLTKVGTVAGLLSSVVQAMPGKAESAVTAGNSPIIGDAIAGFFEHHKPTLEAIGNRINASVGGAAAATRWYLEGDETMAAQQQSAAASCTGANAPTFQVPTP</sequence>
<protein>
    <submittedName>
        <fullName evidence="1">Uncharacterized protein</fullName>
    </submittedName>
</protein>
<organism evidence="1 2">
    <name type="scientific">Cellulomonas algicola</name>
    <dbReference type="NCBI Taxonomy" id="2071633"/>
    <lineage>
        <taxon>Bacteria</taxon>
        <taxon>Bacillati</taxon>
        <taxon>Actinomycetota</taxon>
        <taxon>Actinomycetes</taxon>
        <taxon>Micrococcales</taxon>
        <taxon>Cellulomonadaceae</taxon>
        <taxon>Cellulomonas</taxon>
    </lineage>
</organism>
<accession>A0A401V3B0</accession>